<feature type="region of interest" description="Disordered" evidence="2">
    <location>
        <begin position="610"/>
        <end position="634"/>
    </location>
</feature>
<dbReference type="PANTHER" id="PTHR16166:SF93">
    <property type="entry name" value="INTERMEMBRANE LIPID TRANSFER PROTEIN VPS13"/>
    <property type="match status" value="1"/>
</dbReference>
<dbReference type="PANTHER" id="PTHR16166">
    <property type="entry name" value="VACUOLAR PROTEIN SORTING-ASSOCIATED PROTEIN VPS13"/>
    <property type="match status" value="1"/>
</dbReference>
<name>A0A8E0S7W1_9TREM</name>
<protein>
    <submittedName>
        <fullName evidence="3">Uncharacterized protein</fullName>
    </submittedName>
</protein>
<comment type="similarity">
    <text evidence="1">Belongs to the VPS13 family.</text>
</comment>
<keyword evidence="4" id="KW-1185">Reference proteome</keyword>
<dbReference type="EMBL" id="LUCM01001405">
    <property type="protein sequence ID" value="KAA0198969.1"/>
    <property type="molecule type" value="Genomic_DNA"/>
</dbReference>
<dbReference type="GO" id="GO:0006623">
    <property type="term" value="P:protein targeting to vacuole"/>
    <property type="evidence" value="ECO:0007669"/>
    <property type="project" value="TreeGrafter"/>
</dbReference>
<sequence>MIGLNHLTMKAADLEPQKDIESKLIEMDGLYVTWLPDVEKPLNPDHSTQDPSSSKFNASPPKNVLYVLPPIYLCGSLERSRVQFDHSAHIAFRTTLGHLQMQLSCGFCRAAIQLSEFTALQRHRLEQFDRRPKMSVCHSPHQWWKYAAGEIRPHLRSLFSPRVRVMLMHANLQSLATEAHTNLIYVRAYSSYLLRGLSTVHDQQGSTSDSLSNPIRGAVSDEAADEATRLQCDAQWPLWRIAVLRLVAMRQAASKLHKNVAKASRSRTTSLSDAPDSNVIFNSDHSMASPAGAVSWYAWWRYSSWLGGTSSWWSSSVATTMDPVSANANIDEVRLAGQATTEPPPTVKDAVFELLDELTMASEQLDTDRSEPILTMAPTTVVSFRLVCQVEGCSIRLTDVDSPFPLLSEAYVHPAFISVCGQRLQFTLEMRPWERTARFAAGVESFTVCDERYHTGMKSSSPETKVPRFPTVISPQLHLPKSQTSTFSHTLSMPSHSCLSYPNSPSGLFWLVYEIAPSGSAFENSLEIKTDPLHVVYQPELINCVLDFFNSVASAASPTLGTTARHQYEVIKERTQANIRAMFDDTAISPQLSTNDADGTLAIADSTVHSSSPSVVSSSPSRSRSFRSQSGRIRPRPRRWRINLDIATPRLLLPAAPEHESLRSTKDLVGLLCDFGHFRVTNWPAPAEAQTTEFVRSPQSMPNVILVVVSSV</sequence>
<feature type="compositionally biased region" description="Low complexity" evidence="2">
    <location>
        <begin position="610"/>
        <end position="632"/>
    </location>
</feature>
<dbReference type="InterPro" id="IPR026847">
    <property type="entry name" value="VPS13"/>
</dbReference>
<evidence type="ECO:0000256" key="2">
    <source>
        <dbReference type="SAM" id="MobiDB-lite"/>
    </source>
</evidence>
<dbReference type="OrthoDB" id="6278959at2759"/>
<evidence type="ECO:0000256" key="1">
    <source>
        <dbReference type="ARBA" id="ARBA00006545"/>
    </source>
</evidence>
<proteinExistence type="inferred from homology"/>
<reference evidence="3" key="1">
    <citation type="submission" date="2019-05" db="EMBL/GenBank/DDBJ databases">
        <title>Annotation for the trematode Fasciolopsis buski.</title>
        <authorList>
            <person name="Choi Y.-J."/>
        </authorList>
    </citation>
    <scope>NUCLEOTIDE SEQUENCE</scope>
    <source>
        <strain evidence="3">HT</strain>
        <tissue evidence="3">Whole worm</tissue>
    </source>
</reference>
<dbReference type="Proteomes" id="UP000728185">
    <property type="component" value="Unassembled WGS sequence"/>
</dbReference>
<organism evidence="3 4">
    <name type="scientific">Fasciolopsis buskii</name>
    <dbReference type="NCBI Taxonomy" id="27845"/>
    <lineage>
        <taxon>Eukaryota</taxon>
        <taxon>Metazoa</taxon>
        <taxon>Spiralia</taxon>
        <taxon>Lophotrochozoa</taxon>
        <taxon>Platyhelminthes</taxon>
        <taxon>Trematoda</taxon>
        <taxon>Digenea</taxon>
        <taxon>Plagiorchiida</taxon>
        <taxon>Echinostomata</taxon>
        <taxon>Echinostomatoidea</taxon>
        <taxon>Fasciolidae</taxon>
        <taxon>Fasciolopsis</taxon>
    </lineage>
</organism>
<gene>
    <name evidence="3" type="ORF">FBUS_03191</name>
</gene>
<evidence type="ECO:0000313" key="4">
    <source>
        <dbReference type="Proteomes" id="UP000728185"/>
    </source>
</evidence>
<comment type="caution">
    <text evidence="3">The sequence shown here is derived from an EMBL/GenBank/DDBJ whole genome shotgun (WGS) entry which is preliminary data.</text>
</comment>
<evidence type="ECO:0000313" key="3">
    <source>
        <dbReference type="EMBL" id="KAA0198969.1"/>
    </source>
</evidence>
<dbReference type="AlphaFoldDB" id="A0A8E0S7W1"/>
<dbReference type="GO" id="GO:0045053">
    <property type="term" value="P:protein retention in Golgi apparatus"/>
    <property type="evidence" value="ECO:0007669"/>
    <property type="project" value="TreeGrafter"/>
</dbReference>
<accession>A0A8E0S7W1</accession>